<dbReference type="InterPro" id="IPR036388">
    <property type="entry name" value="WH-like_DNA-bd_sf"/>
</dbReference>
<evidence type="ECO:0000313" key="5">
    <source>
        <dbReference type="EMBL" id="MDI2113815.1"/>
    </source>
</evidence>
<dbReference type="Pfam" id="PF07729">
    <property type="entry name" value="FCD"/>
    <property type="match status" value="1"/>
</dbReference>
<dbReference type="PANTHER" id="PTHR43537:SF47">
    <property type="entry name" value="REGULATORY PROTEIN GNTR HTH"/>
    <property type="match status" value="1"/>
</dbReference>
<evidence type="ECO:0000313" key="6">
    <source>
        <dbReference type="Proteomes" id="UP001431775"/>
    </source>
</evidence>
<dbReference type="CDD" id="cd07377">
    <property type="entry name" value="WHTH_GntR"/>
    <property type="match status" value="1"/>
</dbReference>
<reference evidence="5" key="1">
    <citation type="submission" date="2023-05" db="EMBL/GenBank/DDBJ databases">
        <title>Whole genome sequence of Commensalibacter sp.</title>
        <authorList>
            <person name="Charoenyingcharoen P."/>
            <person name="Yukphan P."/>
        </authorList>
    </citation>
    <scope>NUCLEOTIDE SEQUENCE</scope>
    <source>
        <strain evidence="5">TBRC 10068</strain>
    </source>
</reference>
<name>A0ABT6QA76_9PROT</name>
<keyword evidence="3" id="KW-0804">Transcription</keyword>
<evidence type="ECO:0000256" key="1">
    <source>
        <dbReference type="ARBA" id="ARBA00023015"/>
    </source>
</evidence>
<dbReference type="InterPro" id="IPR036390">
    <property type="entry name" value="WH_DNA-bd_sf"/>
</dbReference>
<gene>
    <name evidence="5" type="ORF">QJV33_11095</name>
</gene>
<dbReference type="Gene3D" id="1.10.10.10">
    <property type="entry name" value="Winged helix-like DNA-binding domain superfamily/Winged helix DNA-binding domain"/>
    <property type="match status" value="1"/>
</dbReference>
<dbReference type="InterPro" id="IPR008920">
    <property type="entry name" value="TF_FadR/GntR_C"/>
</dbReference>
<accession>A0ABT6QA76</accession>
<keyword evidence="2" id="KW-0238">DNA-binding</keyword>
<dbReference type="Proteomes" id="UP001431775">
    <property type="component" value="Unassembled WGS sequence"/>
</dbReference>
<dbReference type="SMART" id="SM00895">
    <property type="entry name" value="FCD"/>
    <property type="match status" value="1"/>
</dbReference>
<evidence type="ECO:0000256" key="3">
    <source>
        <dbReference type="ARBA" id="ARBA00023163"/>
    </source>
</evidence>
<dbReference type="PANTHER" id="PTHR43537">
    <property type="entry name" value="TRANSCRIPTIONAL REGULATOR, GNTR FAMILY"/>
    <property type="match status" value="1"/>
</dbReference>
<protein>
    <submittedName>
        <fullName evidence="5">FadR/GntR family transcriptional regulator</fullName>
    </submittedName>
</protein>
<dbReference type="InterPro" id="IPR000524">
    <property type="entry name" value="Tscrpt_reg_HTH_GntR"/>
</dbReference>
<dbReference type="InterPro" id="IPR011711">
    <property type="entry name" value="GntR_C"/>
</dbReference>
<evidence type="ECO:0000256" key="2">
    <source>
        <dbReference type="ARBA" id="ARBA00023125"/>
    </source>
</evidence>
<feature type="domain" description="HTH gntR-type" evidence="4">
    <location>
        <begin position="13"/>
        <end position="81"/>
    </location>
</feature>
<dbReference type="Gene3D" id="1.20.120.530">
    <property type="entry name" value="GntR ligand-binding domain-like"/>
    <property type="match status" value="1"/>
</dbReference>
<dbReference type="SMART" id="SM00345">
    <property type="entry name" value="HTH_GNTR"/>
    <property type="match status" value="1"/>
</dbReference>
<organism evidence="5 6">
    <name type="scientific">Commensalibacter nepenthis</name>
    <dbReference type="NCBI Taxonomy" id="3043872"/>
    <lineage>
        <taxon>Bacteria</taxon>
        <taxon>Pseudomonadati</taxon>
        <taxon>Pseudomonadota</taxon>
        <taxon>Alphaproteobacteria</taxon>
        <taxon>Acetobacterales</taxon>
        <taxon>Acetobacteraceae</taxon>
    </lineage>
</organism>
<sequence>MLKTTALPQLNRVSLVESTIHLIRSQIKSGKWKVGERIPKEADLATMLQVGRNTVREAIRALSHAQILEVRQGDGTYVRCSVDPAEVMRRVNSASLKDHFELRAILETEAARLAAIRRTDEDLKEIDQLLKERGDIPTKDNLVEFIERDIAFHTAITKAAHNEALLELYSYFSIDIQNNVKKVKNIKNMKEPGKSAHLEIVQAIKDQNPEKAGAAAKAVIMPIIENLIIFANEV</sequence>
<comment type="caution">
    <text evidence="5">The sequence shown here is derived from an EMBL/GenBank/DDBJ whole genome shotgun (WGS) entry which is preliminary data.</text>
</comment>
<dbReference type="Pfam" id="PF00392">
    <property type="entry name" value="GntR"/>
    <property type="match status" value="1"/>
</dbReference>
<dbReference type="EMBL" id="JASBAN010000002">
    <property type="protein sequence ID" value="MDI2113815.1"/>
    <property type="molecule type" value="Genomic_DNA"/>
</dbReference>
<keyword evidence="1" id="KW-0805">Transcription regulation</keyword>
<proteinExistence type="predicted"/>
<dbReference type="SUPFAM" id="SSF46785">
    <property type="entry name" value="Winged helix' DNA-binding domain"/>
    <property type="match status" value="1"/>
</dbReference>
<dbReference type="SUPFAM" id="SSF48008">
    <property type="entry name" value="GntR ligand-binding domain-like"/>
    <property type="match status" value="1"/>
</dbReference>
<dbReference type="PROSITE" id="PS50949">
    <property type="entry name" value="HTH_GNTR"/>
    <property type="match status" value="1"/>
</dbReference>
<keyword evidence="6" id="KW-1185">Reference proteome</keyword>
<evidence type="ECO:0000259" key="4">
    <source>
        <dbReference type="PROSITE" id="PS50949"/>
    </source>
</evidence>
<dbReference type="PRINTS" id="PR00035">
    <property type="entry name" value="HTHGNTR"/>
</dbReference>
<dbReference type="RefSeq" id="WP_281463462.1">
    <property type="nucleotide sequence ID" value="NZ_JASBAN010000002.1"/>
</dbReference>